<evidence type="ECO:0000313" key="3">
    <source>
        <dbReference type="EMBL" id="VAX03544.1"/>
    </source>
</evidence>
<dbReference type="EC" id="1.14.13.7" evidence="3"/>
<dbReference type="AlphaFoldDB" id="A0A3B1AUQ7"/>
<sequence length="332" mass="38416">MSLEIKTNVIQPRRHTYDHIAKRLGADKPATRYQEGTWDLQPTTNFHYRPTWDPSREIYDKSLTAIEMEDWYSFNDPRQLYYGTYTMARHKMMEAEENHFKFIGKSNMFGLMNDEWQQKIKEFLLPMRHYEWGANMNNCDCSDKAYGTAISQVALFAAMDRLGIAQIISRVGLLLDDSTGKSLDQAKVDWMENDLWQGVRRMVEDSFVVEDWFELLVAQNLSMDGVVFPLFYQYFDEAGQQNGGAPMSMLNEFMQDWGKDEKRWLDHLLKVTAAESPENAALLSKWASVWTDRAIEAFTPIAKHVLGDGANEAMTSIRTEITKRAQKSGIEI</sequence>
<dbReference type="InterPro" id="IPR012078">
    <property type="entry name" value="MP_mOase_hydro"/>
</dbReference>
<dbReference type="SUPFAM" id="SSF47240">
    <property type="entry name" value="Ferritin-like"/>
    <property type="match status" value="1"/>
</dbReference>
<dbReference type="Gene3D" id="1.10.620.20">
    <property type="entry name" value="Ribonucleotide Reductase, subunit A"/>
    <property type="match status" value="1"/>
</dbReference>
<dbReference type="InterPro" id="IPR003430">
    <property type="entry name" value="Phenol_Hydrox"/>
</dbReference>
<gene>
    <name evidence="3" type="ORF">MNBD_ALPHA03-740</name>
</gene>
<name>A0A3B1AUQ7_9ZZZZ</name>
<dbReference type="GO" id="GO:0018662">
    <property type="term" value="F:phenol 2-monooxygenase activity"/>
    <property type="evidence" value="ECO:0007669"/>
    <property type="project" value="UniProtKB-EC"/>
</dbReference>
<dbReference type="PIRSF" id="PIRSF000040">
    <property type="entry name" value="MMOH_comp"/>
    <property type="match status" value="1"/>
</dbReference>
<dbReference type="EMBL" id="UOFW01000052">
    <property type="protein sequence ID" value="VAX03544.1"/>
    <property type="molecule type" value="Genomic_DNA"/>
</dbReference>
<dbReference type="InterPro" id="IPR009078">
    <property type="entry name" value="Ferritin-like_SF"/>
</dbReference>
<reference evidence="3" key="1">
    <citation type="submission" date="2018-06" db="EMBL/GenBank/DDBJ databases">
        <authorList>
            <person name="Zhirakovskaya E."/>
        </authorList>
    </citation>
    <scope>NUCLEOTIDE SEQUENCE</scope>
</reference>
<keyword evidence="1 3" id="KW-0560">Oxidoreductase</keyword>
<keyword evidence="2" id="KW-0503">Monooxygenase</keyword>
<dbReference type="Pfam" id="PF02332">
    <property type="entry name" value="Phenol_Hydrox"/>
    <property type="match status" value="1"/>
</dbReference>
<proteinExistence type="predicted"/>
<dbReference type="InterPro" id="IPR012348">
    <property type="entry name" value="RNR-like"/>
</dbReference>
<evidence type="ECO:0000256" key="1">
    <source>
        <dbReference type="ARBA" id="ARBA00023002"/>
    </source>
</evidence>
<dbReference type="CDD" id="cd01058">
    <property type="entry name" value="AAMH_B"/>
    <property type="match status" value="1"/>
</dbReference>
<evidence type="ECO:0000256" key="2">
    <source>
        <dbReference type="ARBA" id="ARBA00023033"/>
    </source>
</evidence>
<protein>
    <submittedName>
        <fullName evidence="3">Phenol hydroxylase, P1 oxygenase component DmpL</fullName>
        <ecNumber evidence="3">1.14.13.7</ecNumber>
    </submittedName>
</protein>
<accession>A0A3B1AUQ7</accession>
<organism evidence="3">
    <name type="scientific">hydrothermal vent metagenome</name>
    <dbReference type="NCBI Taxonomy" id="652676"/>
    <lineage>
        <taxon>unclassified sequences</taxon>
        <taxon>metagenomes</taxon>
        <taxon>ecological metagenomes</taxon>
    </lineage>
</organism>